<dbReference type="AlphaFoldDB" id="A0A0D6LM70"/>
<organism evidence="1 2">
    <name type="scientific">Ancylostoma ceylanicum</name>
    <dbReference type="NCBI Taxonomy" id="53326"/>
    <lineage>
        <taxon>Eukaryota</taxon>
        <taxon>Metazoa</taxon>
        <taxon>Ecdysozoa</taxon>
        <taxon>Nematoda</taxon>
        <taxon>Chromadorea</taxon>
        <taxon>Rhabditida</taxon>
        <taxon>Rhabditina</taxon>
        <taxon>Rhabditomorpha</taxon>
        <taxon>Strongyloidea</taxon>
        <taxon>Ancylostomatidae</taxon>
        <taxon>Ancylostomatinae</taxon>
        <taxon>Ancylostoma</taxon>
    </lineage>
</organism>
<keyword evidence="2" id="KW-1185">Reference proteome</keyword>
<protein>
    <recommendedName>
        <fullName evidence="3">Reverse transcriptase domain-containing protein</fullName>
    </recommendedName>
</protein>
<accession>A0A0D6LM70</accession>
<evidence type="ECO:0000313" key="1">
    <source>
        <dbReference type="EMBL" id="EPB71151.1"/>
    </source>
</evidence>
<gene>
    <name evidence="1" type="ORF">ANCCEY_09757</name>
</gene>
<reference evidence="1 2" key="1">
    <citation type="submission" date="2013-05" db="EMBL/GenBank/DDBJ databases">
        <title>Draft genome of the parasitic nematode Anyclostoma ceylanicum.</title>
        <authorList>
            <person name="Mitreva M."/>
        </authorList>
    </citation>
    <scope>NUCLEOTIDE SEQUENCE [LARGE SCALE GENOMIC DNA]</scope>
</reference>
<proteinExistence type="predicted"/>
<evidence type="ECO:0008006" key="3">
    <source>
        <dbReference type="Google" id="ProtNLM"/>
    </source>
</evidence>
<sequence length="64" mass="7313">MVKKRSQSLNNRTGYVDQGKNVDVIYLDYAKAFDRTEVNDHSAIADVVFYGYLKARCIVLDVIL</sequence>
<dbReference type="Proteomes" id="UP000054495">
    <property type="component" value="Unassembled WGS sequence"/>
</dbReference>
<name>A0A0D6LM70_9BILA</name>
<dbReference type="EMBL" id="KE125133">
    <property type="protein sequence ID" value="EPB71151.1"/>
    <property type="molecule type" value="Genomic_DNA"/>
</dbReference>
<evidence type="ECO:0000313" key="2">
    <source>
        <dbReference type="Proteomes" id="UP000054495"/>
    </source>
</evidence>